<keyword evidence="4 5" id="KW-0472">Membrane</keyword>
<dbReference type="PANTHER" id="PTHR37451">
    <property type="entry name" value="MARVEL DOMAIN"/>
    <property type="match status" value="1"/>
</dbReference>
<name>A0A6A6TMF6_9PLEO</name>
<evidence type="ECO:0000256" key="1">
    <source>
        <dbReference type="ARBA" id="ARBA00004141"/>
    </source>
</evidence>
<organism evidence="7 8">
    <name type="scientific">Lophiostoma macrostomum CBS 122681</name>
    <dbReference type="NCBI Taxonomy" id="1314788"/>
    <lineage>
        <taxon>Eukaryota</taxon>
        <taxon>Fungi</taxon>
        <taxon>Dikarya</taxon>
        <taxon>Ascomycota</taxon>
        <taxon>Pezizomycotina</taxon>
        <taxon>Dothideomycetes</taxon>
        <taxon>Pleosporomycetidae</taxon>
        <taxon>Pleosporales</taxon>
        <taxon>Lophiostomataceae</taxon>
        <taxon>Lophiostoma</taxon>
    </lineage>
</organism>
<evidence type="ECO:0000259" key="6">
    <source>
        <dbReference type="Pfam" id="PF01284"/>
    </source>
</evidence>
<feature type="domain" description="MARVEL" evidence="6">
    <location>
        <begin position="7"/>
        <end position="133"/>
    </location>
</feature>
<dbReference type="OrthoDB" id="2117453at2759"/>
<accession>A0A6A6TMF6</accession>
<proteinExistence type="predicted"/>
<feature type="transmembrane region" description="Helical" evidence="5">
    <location>
        <begin position="75"/>
        <end position="95"/>
    </location>
</feature>
<feature type="transmembrane region" description="Helical" evidence="5">
    <location>
        <begin position="12"/>
        <end position="32"/>
    </location>
</feature>
<keyword evidence="3 5" id="KW-1133">Transmembrane helix</keyword>
<feature type="transmembrane region" description="Helical" evidence="5">
    <location>
        <begin position="44"/>
        <end position="63"/>
    </location>
</feature>
<keyword evidence="2 5" id="KW-0812">Transmembrane</keyword>
<dbReference type="AlphaFoldDB" id="A0A6A6TMF6"/>
<dbReference type="Pfam" id="PF01284">
    <property type="entry name" value="MARVEL"/>
    <property type="match status" value="1"/>
</dbReference>
<protein>
    <recommendedName>
        <fullName evidence="6">MARVEL domain-containing protein</fullName>
    </recommendedName>
</protein>
<reference evidence="7" key="1">
    <citation type="journal article" date="2020" name="Stud. Mycol.">
        <title>101 Dothideomycetes genomes: a test case for predicting lifestyles and emergence of pathogens.</title>
        <authorList>
            <person name="Haridas S."/>
            <person name="Albert R."/>
            <person name="Binder M."/>
            <person name="Bloem J."/>
            <person name="Labutti K."/>
            <person name="Salamov A."/>
            <person name="Andreopoulos B."/>
            <person name="Baker S."/>
            <person name="Barry K."/>
            <person name="Bills G."/>
            <person name="Bluhm B."/>
            <person name="Cannon C."/>
            <person name="Castanera R."/>
            <person name="Culley D."/>
            <person name="Daum C."/>
            <person name="Ezra D."/>
            <person name="Gonzalez J."/>
            <person name="Henrissat B."/>
            <person name="Kuo A."/>
            <person name="Liang C."/>
            <person name="Lipzen A."/>
            <person name="Lutzoni F."/>
            <person name="Magnuson J."/>
            <person name="Mondo S."/>
            <person name="Nolan M."/>
            <person name="Ohm R."/>
            <person name="Pangilinan J."/>
            <person name="Park H.-J."/>
            <person name="Ramirez L."/>
            <person name="Alfaro M."/>
            <person name="Sun H."/>
            <person name="Tritt A."/>
            <person name="Yoshinaga Y."/>
            <person name="Zwiers L.-H."/>
            <person name="Turgeon B."/>
            <person name="Goodwin S."/>
            <person name="Spatafora J."/>
            <person name="Crous P."/>
            <person name="Grigoriev I."/>
        </authorList>
    </citation>
    <scope>NUCLEOTIDE SEQUENCE</scope>
    <source>
        <strain evidence="7">CBS 122681</strain>
    </source>
</reference>
<comment type="subcellular location">
    <subcellularLocation>
        <location evidence="1">Membrane</location>
        <topology evidence="1">Multi-pass membrane protein</topology>
    </subcellularLocation>
</comment>
<evidence type="ECO:0000256" key="5">
    <source>
        <dbReference type="SAM" id="Phobius"/>
    </source>
</evidence>
<dbReference type="InterPro" id="IPR008253">
    <property type="entry name" value="Marvel"/>
</dbReference>
<evidence type="ECO:0000256" key="4">
    <source>
        <dbReference type="ARBA" id="ARBA00023136"/>
    </source>
</evidence>
<dbReference type="EMBL" id="MU004296">
    <property type="protein sequence ID" value="KAF2661010.1"/>
    <property type="molecule type" value="Genomic_DNA"/>
</dbReference>
<sequence>MSSPFILPLRAVQVVFSIIVLGLTAYVVNAFTSPYGYDWSPDSVDFLLFCSIWTLLAVAYLVVAPSRFPNLAHKYAILGVEAITMIFWFAGWVAVATLWGDWHCGSHGGWCGAGTAAIVFGAFIWLTFVFTTVMAALHVKNTARGDTRAPPEMQAQGV</sequence>
<keyword evidence="8" id="KW-1185">Reference proteome</keyword>
<evidence type="ECO:0000256" key="3">
    <source>
        <dbReference type="ARBA" id="ARBA00022989"/>
    </source>
</evidence>
<evidence type="ECO:0000313" key="8">
    <source>
        <dbReference type="Proteomes" id="UP000799324"/>
    </source>
</evidence>
<gene>
    <name evidence="7" type="ORF">K491DRAFT_687809</name>
</gene>
<evidence type="ECO:0000313" key="7">
    <source>
        <dbReference type="EMBL" id="KAF2661010.1"/>
    </source>
</evidence>
<dbReference type="Proteomes" id="UP000799324">
    <property type="component" value="Unassembled WGS sequence"/>
</dbReference>
<dbReference type="GO" id="GO:0016020">
    <property type="term" value="C:membrane"/>
    <property type="evidence" value="ECO:0007669"/>
    <property type="project" value="UniProtKB-SubCell"/>
</dbReference>
<feature type="transmembrane region" description="Helical" evidence="5">
    <location>
        <begin position="115"/>
        <end position="139"/>
    </location>
</feature>
<evidence type="ECO:0000256" key="2">
    <source>
        <dbReference type="ARBA" id="ARBA00022692"/>
    </source>
</evidence>
<dbReference type="PANTHER" id="PTHR37451:SF1">
    <property type="entry name" value="MARVEL DOMAIN-CONTAINING PROTEIN"/>
    <property type="match status" value="1"/>
</dbReference>